<evidence type="ECO:0000256" key="1">
    <source>
        <dbReference type="SAM" id="SignalP"/>
    </source>
</evidence>
<accession>A0A166YRT9</accession>
<proteinExistence type="predicted"/>
<feature type="chain" id="PRO_5007882915" description="Ricin B lectin domain-containing protein" evidence="1">
    <location>
        <begin position="28"/>
        <end position="171"/>
    </location>
</feature>
<evidence type="ECO:0000259" key="2">
    <source>
        <dbReference type="SMART" id="SM00458"/>
    </source>
</evidence>
<feature type="domain" description="Ricin B lectin" evidence="2">
    <location>
        <begin position="28"/>
        <end position="169"/>
    </location>
</feature>
<dbReference type="RefSeq" id="WP_063364725.1">
    <property type="nucleotide sequence ID" value="NZ_AQHB01000018.1"/>
</dbReference>
<gene>
    <name evidence="3" type="ORF">N475_09395</name>
</gene>
<dbReference type="PATRIC" id="fig|1365250.3.peg.862"/>
<dbReference type="InterPro" id="IPR000772">
    <property type="entry name" value="Ricin_B_lectin"/>
</dbReference>
<comment type="caution">
    <text evidence="3">The sequence shown here is derived from an EMBL/GenBank/DDBJ whole genome shotgun (WGS) entry which is preliminary data.</text>
</comment>
<dbReference type="PROSITE" id="PS50231">
    <property type="entry name" value="RICIN_B_LECTIN"/>
    <property type="match status" value="1"/>
</dbReference>
<dbReference type="Proteomes" id="UP000076643">
    <property type="component" value="Unassembled WGS sequence"/>
</dbReference>
<evidence type="ECO:0000313" key="4">
    <source>
        <dbReference type="Proteomes" id="UP000076643"/>
    </source>
</evidence>
<dbReference type="SMART" id="SM00458">
    <property type="entry name" value="RICIN"/>
    <property type="match status" value="1"/>
</dbReference>
<sequence>MILKYLSKSIFAAALTSCFATSFHASSQEIQIINSFDTNYCLHKAGSDSASNGDNVHVWKCDRNNSNSRWYWRQVRYGLGQIELGNTGYCLSKEGRSSASNGDNIHLWDCNSGSISNSYWVPNYEQIHLYNYGNYCLQKKGTHYPKNGDNIHVWNCQSGHYANKEWIIHWY</sequence>
<dbReference type="InterPro" id="IPR035992">
    <property type="entry name" value="Ricin_B-like_lectins"/>
</dbReference>
<dbReference type="Pfam" id="PF00652">
    <property type="entry name" value="Ricin_B_lectin"/>
    <property type="match status" value="1"/>
</dbReference>
<keyword evidence="1" id="KW-0732">Signal</keyword>
<dbReference type="AlphaFoldDB" id="A0A166YRT9"/>
<dbReference type="Gene3D" id="2.80.10.50">
    <property type="match status" value="2"/>
</dbReference>
<reference evidence="3 4" key="1">
    <citation type="submission" date="2013-07" db="EMBL/GenBank/DDBJ databases">
        <title>Comparative Genomic and Metabolomic Analysis of Twelve Strains of Pseudoalteromonas luteoviolacea.</title>
        <authorList>
            <person name="Vynne N.G."/>
            <person name="Mansson M."/>
            <person name="Gram L."/>
        </authorList>
    </citation>
    <scope>NUCLEOTIDE SEQUENCE [LARGE SCALE GENOMIC DNA]</scope>
    <source>
        <strain evidence="3 4">DSM 6061</strain>
    </source>
</reference>
<protein>
    <recommendedName>
        <fullName evidence="2">Ricin B lectin domain-containing protein</fullName>
    </recommendedName>
</protein>
<dbReference type="SUPFAM" id="SSF50370">
    <property type="entry name" value="Ricin B-like lectins"/>
    <property type="match status" value="1"/>
</dbReference>
<dbReference type="EMBL" id="AUYB01000080">
    <property type="protein sequence ID" value="KZN43307.1"/>
    <property type="molecule type" value="Genomic_DNA"/>
</dbReference>
<feature type="signal peptide" evidence="1">
    <location>
        <begin position="1"/>
        <end position="27"/>
    </location>
</feature>
<organism evidence="3 4">
    <name type="scientific">Pseudoalteromonas luteoviolacea DSM 6061</name>
    <dbReference type="NCBI Taxonomy" id="1365250"/>
    <lineage>
        <taxon>Bacteria</taxon>
        <taxon>Pseudomonadati</taxon>
        <taxon>Pseudomonadota</taxon>
        <taxon>Gammaproteobacteria</taxon>
        <taxon>Alteromonadales</taxon>
        <taxon>Pseudoalteromonadaceae</taxon>
        <taxon>Pseudoalteromonas</taxon>
    </lineage>
</organism>
<evidence type="ECO:0000313" key="3">
    <source>
        <dbReference type="EMBL" id="KZN43307.1"/>
    </source>
</evidence>
<dbReference type="CDD" id="cd00161">
    <property type="entry name" value="beta-trefoil_Ricin-like"/>
    <property type="match status" value="1"/>
</dbReference>
<name>A0A166YRT9_9GAMM</name>
<keyword evidence="4" id="KW-1185">Reference proteome</keyword>